<keyword evidence="3" id="KW-0479">Metal-binding</keyword>
<feature type="region of interest" description="Disordered" evidence="15">
    <location>
        <begin position="364"/>
        <end position="466"/>
    </location>
</feature>
<dbReference type="PANTHER" id="PTHR24391:SF27">
    <property type="entry name" value="ZINC FINGER PROTEIN 1"/>
    <property type="match status" value="1"/>
</dbReference>
<feature type="compositionally biased region" description="Polar residues" evidence="15">
    <location>
        <begin position="642"/>
        <end position="657"/>
    </location>
</feature>
<evidence type="ECO:0000256" key="14">
    <source>
        <dbReference type="RuleBase" id="RU000682"/>
    </source>
</evidence>
<dbReference type="CDD" id="cd00086">
    <property type="entry name" value="homeodomain"/>
    <property type="match status" value="1"/>
</dbReference>
<dbReference type="FunFam" id="3.30.160.60:FF:000013">
    <property type="entry name" value="Putative zinc finger E-box-binding homeobox 2"/>
    <property type="match status" value="2"/>
</dbReference>
<evidence type="ECO:0000259" key="17">
    <source>
        <dbReference type="PROSITE" id="PS50157"/>
    </source>
</evidence>
<dbReference type="PROSITE" id="PS00027">
    <property type="entry name" value="HOMEOBOX_1"/>
    <property type="match status" value="1"/>
</dbReference>
<dbReference type="InterPro" id="IPR001356">
    <property type="entry name" value="HD"/>
</dbReference>
<evidence type="ECO:0000256" key="1">
    <source>
        <dbReference type="ARBA" id="ARBA00004123"/>
    </source>
</evidence>
<dbReference type="InterPro" id="IPR017970">
    <property type="entry name" value="Homeobox_CS"/>
</dbReference>
<feature type="region of interest" description="Disordered" evidence="15">
    <location>
        <begin position="959"/>
        <end position="997"/>
    </location>
</feature>
<feature type="region of interest" description="Disordered" evidence="15">
    <location>
        <begin position="719"/>
        <end position="743"/>
    </location>
</feature>
<dbReference type="InterPro" id="IPR036236">
    <property type="entry name" value="Znf_C2H2_sf"/>
</dbReference>
<dbReference type="STRING" id="158441.A0A226DHE2"/>
<evidence type="ECO:0000313" key="18">
    <source>
        <dbReference type="EMBL" id="OXA43606.1"/>
    </source>
</evidence>
<feature type="compositionally biased region" description="Low complexity" evidence="15">
    <location>
        <begin position="558"/>
        <end position="569"/>
    </location>
</feature>
<sequence length="1111" mass="121928">MLSLDCYTNNNNNGGDSALGSANAFSMRLWRLAHVWTAYRNSVVNNIVGGESEVISKDDNSIPSSPSLSDSLSVLANSKLSPNPNLPSGGRHRGPFTCDQCGLTFSRRDELEKHEVSHPTPSQSCKICFKQFANVYRLQRHMISHDESAGLRKFKCPDCEKEHVRIHSGEKPFECTNCGKRFSHSGSYSSHMTSKKCLIMNLKLGRNNRSSETKGTSATSSGSTPSGNSKKISSSSSTASYEGTTASSSFPGHHALLSAAGNLVTKSPISPNDNNAMISYKGNEYPSTSPPTSTPFLPPAAAGFHPFFMSSAAAAGLALPHANPYALSNLFSSLPANSPLRQLATLDMEPSSLAHLNPLGLSSLIKENGSPPAAPFHHQHHPQLKSSRRRSRSRSQSPSDWTMGRSDSSSRNTKKIKKERDDELDIKIQSHSKDIDNYDDNHHHQPQDLKMIKLKDSSPSPYERKSTVIPKRECMEDGDEEDQEDMDSKVRKLLDTVNANVTRQQLLQACHFMNGGVRGPDMMEDSDKEEEPCSRSNLGIGRLSESSSYNKDEEEQLRQIQLQNNNNNSVDDDEESKDEEKRKMSLLKSLNLKKKNGIEGLAARLQLELCQQRQQQQQQQLQQQKFIKEENESGADDVDEFPSSQSENESGEQTESNTDMKDEGRRARVRSLFSESQLAILRHHYAIDTRPRREHLLSLAQQLVLPLRVVQVWFQNSRARDRREGRPPQNSSYNSKQHGSGRLSPSVMSAAALYNSFPSVSRMGLGLAGWNLMRNTSAESIDDAEPEDNSVGGGEGRGEQPLDLTTKKSTPSNSPRPSLINSDMVSSDDEDGLNSSNGSQPLNLKASPSSSPKMSSSNTVTPTSLKFAMSEETLHLNLTLNGNSSSPKHSSSRLAKILSQPPAPSSSPLLFSNNALSNSNSPGINTNGFNNHSNSPLNLIASGENVNGLSLVDVRSHPAFAQTPTKKRKSNGVSKTNGNGVNSSSTNSTTNSGIGSMPDEHGQFACDQCEKSFNKQSSLARHKYEHSGQRPYKCNTCEKAFKHKHHLTEHLRLHTGAKPFQCNKCGKRFSHSGSYSQHMNHRYAYCKPQSRGGGGVDNGGGQLPVKCELRL</sequence>
<feature type="compositionally biased region" description="Basic and acidic residues" evidence="15">
    <location>
        <begin position="418"/>
        <end position="466"/>
    </location>
</feature>
<keyword evidence="8 13" id="KW-0238">DNA-binding</keyword>
<dbReference type="GO" id="GO:0000981">
    <property type="term" value="F:DNA-binding transcription factor activity, RNA polymerase II-specific"/>
    <property type="evidence" value="ECO:0007669"/>
    <property type="project" value="InterPro"/>
</dbReference>
<evidence type="ECO:0000256" key="3">
    <source>
        <dbReference type="ARBA" id="ARBA00022723"/>
    </source>
</evidence>
<feature type="domain" description="C2H2-type" evidence="17">
    <location>
        <begin position="173"/>
        <end position="192"/>
    </location>
</feature>
<dbReference type="InterPro" id="IPR051574">
    <property type="entry name" value="ZnF_E-box_Homeobox"/>
</dbReference>
<feature type="region of interest" description="Disordered" evidence="15">
    <location>
        <begin position="631"/>
        <end position="665"/>
    </location>
</feature>
<dbReference type="EMBL" id="LNIX01000021">
    <property type="protein sequence ID" value="OXA43606.1"/>
    <property type="molecule type" value="Genomic_DNA"/>
</dbReference>
<evidence type="ECO:0000256" key="10">
    <source>
        <dbReference type="ARBA" id="ARBA00023163"/>
    </source>
</evidence>
<evidence type="ECO:0000259" key="16">
    <source>
        <dbReference type="PROSITE" id="PS50071"/>
    </source>
</evidence>
<dbReference type="PROSITE" id="PS50071">
    <property type="entry name" value="HOMEOBOX_2"/>
    <property type="match status" value="1"/>
</dbReference>
<keyword evidence="19" id="KW-1185">Reference proteome</keyword>
<protein>
    <submittedName>
        <fullName evidence="18">Zinc finger E-box-binding homeobox protein zag-1</fullName>
    </submittedName>
</protein>
<feature type="domain" description="C2H2-type" evidence="17">
    <location>
        <begin position="1060"/>
        <end position="1088"/>
    </location>
</feature>
<feature type="domain" description="C2H2-type" evidence="17">
    <location>
        <begin position="1032"/>
        <end position="1059"/>
    </location>
</feature>
<proteinExistence type="inferred from homology"/>
<evidence type="ECO:0000256" key="13">
    <source>
        <dbReference type="PROSITE-ProRule" id="PRU00108"/>
    </source>
</evidence>
<comment type="similarity">
    <text evidence="2">Belongs to the krueppel C2H2-type zinc-finger protein family.</text>
</comment>
<dbReference type="SUPFAM" id="SSF57667">
    <property type="entry name" value="beta-beta-alpha zinc fingers"/>
    <property type="match status" value="4"/>
</dbReference>
<dbReference type="OMA" id="SYCKREP"/>
<evidence type="ECO:0000256" key="7">
    <source>
        <dbReference type="ARBA" id="ARBA00023015"/>
    </source>
</evidence>
<feature type="region of interest" description="Disordered" evidence="15">
    <location>
        <begin position="208"/>
        <end position="245"/>
    </location>
</feature>
<evidence type="ECO:0000256" key="15">
    <source>
        <dbReference type="SAM" id="MobiDB-lite"/>
    </source>
</evidence>
<feature type="domain" description="Homeobox" evidence="16">
    <location>
        <begin position="664"/>
        <end position="724"/>
    </location>
</feature>
<evidence type="ECO:0000313" key="19">
    <source>
        <dbReference type="Proteomes" id="UP000198287"/>
    </source>
</evidence>
<dbReference type="PROSITE" id="PS00028">
    <property type="entry name" value="ZINC_FINGER_C2H2_1"/>
    <property type="match status" value="4"/>
</dbReference>
<feature type="domain" description="C2H2-type" evidence="17">
    <location>
        <begin position="96"/>
        <end position="123"/>
    </location>
</feature>
<dbReference type="Pfam" id="PF00096">
    <property type="entry name" value="zf-C2H2"/>
    <property type="match status" value="4"/>
</dbReference>
<feature type="compositionally biased region" description="Polar residues" evidence="15">
    <location>
        <begin position="396"/>
        <end position="411"/>
    </location>
</feature>
<evidence type="ECO:0000256" key="2">
    <source>
        <dbReference type="ARBA" id="ARBA00006991"/>
    </source>
</evidence>
<dbReference type="PANTHER" id="PTHR24391">
    <property type="entry name" value="HISTONE H4 TRANSCRIPTION FACTOR-RELATED"/>
    <property type="match status" value="1"/>
</dbReference>
<keyword evidence="10" id="KW-0804">Transcription</keyword>
<accession>A0A226DHE2</accession>
<dbReference type="FunFam" id="3.30.160.60:FF:000100">
    <property type="entry name" value="Zinc finger 45-like"/>
    <property type="match status" value="1"/>
</dbReference>
<dbReference type="FunFam" id="3.30.160.60:FF:000744">
    <property type="entry name" value="zinc finger E-box-binding homeobox 1"/>
    <property type="match status" value="1"/>
</dbReference>
<dbReference type="PROSITE" id="PS50157">
    <property type="entry name" value="ZINC_FINGER_C2H2_2"/>
    <property type="match status" value="5"/>
</dbReference>
<dbReference type="Pfam" id="PF13912">
    <property type="entry name" value="zf-C2H2_6"/>
    <property type="match status" value="1"/>
</dbReference>
<feature type="region of interest" description="Disordered" evidence="15">
    <location>
        <begin position="518"/>
        <end position="582"/>
    </location>
</feature>
<dbReference type="InterPro" id="IPR009057">
    <property type="entry name" value="Homeodomain-like_sf"/>
</dbReference>
<evidence type="ECO:0000256" key="11">
    <source>
        <dbReference type="ARBA" id="ARBA00023242"/>
    </source>
</evidence>
<comment type="subcellular location">
    <subcellularLocation>
        <location evidence="1 13 14">Nucleus</location>
    </subcellularLocation>
</comment>
<name>A0A226DHE2_FOLCA</name>
<comment type="caution">
    <text evidence="18">The sequence shown here is derived from an EMBL/GenBank/DDBJ whole genome shotgun (WGS) entry which is preliminary data.</text>
</comment>
<keyword evidence="5 12" id="KW-0863">Zinc-finger</keyword>
<evidence type="ECO:0000256" key="5">
    <source>
        <dbReference type="ARBA" id="ARBA00022771"/>
    </source>
</evidence>
<feature type="compositionally biased region" description="Polar residues" evidence="15">
    <location>
        <begin position="728"/>
        <end position="738"/>
    </location>
</feature>
<keyword evidence="9 13" id="KW-0371">Homeobox</keyword>
<dbReference type="SUPFAM" id="SSF46689">
    <property type="entry name" value="Homeodomain-like"/>
    <property type="match status" value="1"/>
</dbReference>
<dbReference type="Gene3D" id="1.10.10.60">
    <property type="entry name" value="Homeodomain-like"/>
    <property type="match status" value="1"/>
</dbReference>
<dbReference type="SMART" id="SM00355">
    <property type="entry name" value="ZnF_C2H2"/>
    <property type="match status" value="7"/>
</dbReference>
<dbReference type="GO" id="GO:0008270">
    <property type="term" value="F:zinc ion binding"/>
    <property type="evidence" value="ECO:0007669"/>
    <property type="project" value="UniProtKB-KW"/>
</dbReference>
<dbReference type="InterPro" id="IPR013087">
    <property type="entry name" value="Znf_C2H2_type"/>
</dbReference>
<dbReference type="GO" id="GO:0000122">
    <property type="term" value="P:negative regulation of transcription by RNA polymerase II"/>
    <property type="evidence" value="ECO:0007669"/>
    <property type="project" value="UniProtKB-ARBA"/>
</dbReference>
<evidence type="ECO:0000256" key="8">
    <source>
        <dbReference type="ARBA" id="ARBA00023125"/>
    </source>
</evidence>
<evidence type="ECO:0000256" key="4">
    <source>
        <dbReference type="ARBA" id="ARBA00022737"/>
    </source>
</evidence>
<dbReference type="Gene3D" id="3.30.160.60">
    <property type="entry name" value="Classic Zinc Finger"/>
    <property type="match status" value="6"/>
</dbReference>
<feature type="DNA-binding region" description="Homeobox" evidence="13">
    <location>
        <begin position="666"/>
        <end position="725"/>
    </location>
</feature>
<dbReference type="AlphaFoldDB" id="A0A226DHE2"/>
<feature type="compositionally biased region" description="Low complexity" evidence="15">
    <location>
        <begin position="213"/>
        <end position="245"/>
    </location>
</feature>
<keyword evidence="7" id="KW-0805">Transcription regulation</keyword>
<dbReference type="GO" id="GO:0005634">
    <property type="term" value="C:nucleus"/>
    <property type="evidence" value="ECO:0007669"/>
    <property type="project" value="UniProtKB-SubCell"/>
</dbReference>
<keyword evidence="6" id="KW-0862">Zinc</keyword>
<feature type="compositionally biased region" description="Low complexity" evidence="15">
    <location>
        <begin position="847"/>
        <end position="857"/>
    </location>
</feature>
<evidence type="ECO:0000256" key="12">
    <source>
        <dbReference type="PROSITE-ProRule" id="PRU00042"/>
    </source>
</evidence>
<keyword evidence="11 13" id="KW-0539">Nucleus</keyword>
<feature type="compositionally biased region" description="Polar residues" evidence="15">
    <location>
        <begin position="833"/>
        <end position="842"/>
    </location>
</feature>
<evidence type="ECO:0000256" key="9">
    <source>
        <dbReference type="ARBA" id="ARBA00023155"/>
    </source>
</evidence>
<feature type="domain" description="C2H2-type" evidence="17">
    <location>
        <begin position="1004"/>
        <end position="1031"/>
    </location>
</feature>
<dbReference type="SMART" id="SM00389">
    <property type="entry name" value="HOX"/>
    <property type="match status" value="1"/>
</dbReference>
<dbReference type="Proteomes" id="UP000198287">
    <property type="component" value="Unassembled WGS sequence"/>
</dbReference>
<organism evidence="18 19">
    <name type="scientific">Folsomia candida</name>
    <name type="common">Springtail</name>
    <dbReference type="NCBI Taxonomy" id="158441"/>
    <lineage>
        <taxon>Eukaryota</taxon>
        <taxon>Metazoa</taxon>
        <taxon>Ecdysozoa</taxon>
        <taxon>Arthropoda</taxon>
        <taxon>Hexapoda</taxon>
        <taxon>Collembola</taxon>
        <taxon>Entomobryomorpha</taxon>
        <taxon>Isotomoidea</taxon>
        <taxon>Isotomidae</taxon>
        <taxon>Proisotominae</taxon>
        <taxon>Folsomia</taxon>
    </lineage>
</organism>
<feature type="compositionally biased region" description="Polar residues" evidence="15">
    <location>
        <begin position="807"/>
        <end position="825"/>
    </location>
</feature>
<dbReference type="OrthoDB" id="7491548at2759"/>
<feature type="compositionally biased region" description="Basic residues" evidence="15">
    <location>
        <begin position="377"/>
        <end position="393"/>
    </location>
</feature>
<feature type="compositionally biased region" description="Low complexity" evidence="15">
    <location>
        <begin position="971"/>
        <end position="993"/>
    </location>
</feature>
<dbReference type="Pfam" id="PF00046">
    <property type="entry name" value="Homeodomain"/>
    <property type="match status" value="1"/>
</dbReference>
<keyword evidence="4" id="KW-0677">Repeat</keyword>
<evidence type="ECO:0000256" key="6">
    <source>
        <dbReference type="ARBA" id="ARBA00022833"/>
    </source>
</evidence>
<dbReference type="GO" id="GO:0000978">
    <property type="term" value="F:RNA polymerase II cis-regulatory region sequence-specific DNA binding"/>
    <property type="evidence" value="ECO:0007669"/>
    <property type="project" value="TreeGrafter"/>
</dbReference>
<feature type="region of interest" description="Disordered" evidence="15">
    <location>
        <begin position="779"/>
        <end position="861"/>
    </location>
</feature>
<gene>
    <name evidence="18" type="ORF">Fcan01_21566</name>
</gene>
<dbReference type="FunFam" id="3.30.160.60:FF:000608">
    <property type="entry name" value="zinc finger protein 286A isoform X1"/>
    <property type="match status" value="1"/>
</dbReference>
<reference evidence="18 19" key="1">
    <citation type="submission" date="2015-12" db="EMBL/GenBank/DDBJ databases">
        <title>The genome of Folsomia candida.</title>
        <authorList>
            <person name="Faddeeva A."/>
            <person name="Derks M.F."/>
            <person name="Anvar Y."/>
            <person name="Smit S."/>
            <person name="Van Straalen N."/>
            <person name="Roelofs D."/>
        </authorList>
    </citation>
    <scope>NUCLEOTIDE SEQUENCE [LARGE SCALE GENOMIC DNA]</scope>
    <source>
        <strain evidence="18 19">VU population</strain>
        <tissue evidence="18">Whole body</tissue>
    </source>
</reference>
<feature type="region of interest" description="Disordered" evidence="15">
    <location>
        <begin position="879"/>
        <end position="914"/>
    </location>
</feature>